<organism evidence="1 2">
    <name type="scientific">Candidatus Yanofskybacteria bacterium RIFCSPLOWO2_02_FULL_47_9b</name>
    <dbReference type="NCBI Taxonomy" id="1802708"/>
    <lineage>
        <taxon>Bacteria</taxon>
        <taxon>Candidatus Yanofskyibacteriota</taxon>
    </lineage>
</organism>
<evidence type="ECO:0000313" key="1">
    <source>
        <dbReference type="EMBL" id="OGN34297.1"/>
    </source>
</evidence>
<dbReference type="AlphaFoldDB" id="A0A1F8H9N0"/>
<reference evidence="1 2" key="1">
    <citation type="journal article" date="2016" name="Nat. Commun.">
        <title>Thousands of microbial genomes shed light on interconnected biogeochemical processes in an aquifer system.</title>
        <authorList>
            <person name="Anantharaman K."/>
            <person name="Brown C.T."/>
            <person name="Hug L.A."/>
            <person name="Sharon I."/>
            <person name="Castelle C.J."/>
            <person name="Probst A.J."/>
            <person name="Thomas B.C."/>
            <person name="Singh A."/>
            <person name="Wilkins M.J."/>
            <person name="Karaoz U."/>
            <person name="Brodie E.L."/>
            <person name="Williams K.H."/>
            <person name="Hubbard S.S."/>
            <person name="Banfield J.F."/>
        </authorList>
    </citation>
    <scope>NUCLEOTIDE SEQUENCE [LARGE SCALE GENOMIC DNA]</scope>
</reference>
<name>A0A1F8H9N0_9BACT</name>
<comment type="caution">
    <text evidence="1">The sequence shown here is derived from an EMBL/GenBank/DDBJ whole genome shotgun (WGS) entry which is preliminary data.</text>
</comment>
<evidence type="ECO:0000313" key="2">
    <source>
        <dbReference type="Proteomes" id="UP000178155"/>
    </source>
</evidence>
<dbReference type="Proteomes" id="UP000178155">
    <property type="component" value="Unassembled WGS sequence"/>
</dbReference>
<accession>A0A1F8H9N0</accession>
<dbReference type="EMBL" id="MGKW01000015">
    <property type="protein sequence ID" value="OGN34297.1"/>
    <property type="molecule type" value="Genomic_DNA"/>
</dbReference>
<sequence length="216" mass="23734">MAHRDVTVAQAMNARQMANKKGVGASRWQKALDEKIGGFSTFLDAVRSGRRIVVESDLVVPEGGRIVELPGLRVNQGQEWQAAINAAGPNTPENYNARKVGDLYLPTSTGIKKKDFVLLNFGPKGGSWERALAWGCQYPQLKRSVPRDVFAVGKAKPELHRELGMDPMYLVATTECAFDGGQRACGVWWGGAVREAGLYWVSDFGGACVWFLFSRE</sequence>
<proteinExistence type="predicted"/>
<protein>
    <submittedName>
        <fullName evidence="1">Uncharacterized protein</fullName>
    </submittedName>
</protein>
<gene>
    <name evidence="1" type="ORF">A3I39_00985</name>
</gene>